<comment type="caution">
    <text evidence="1">The sequence shown here is derived from an EMBL/GenBank/DDBJ whole genome shotgun (WGS) entry which is preliminary data.</text>
</comment>
<proteinExistence type="predicted"/>
<name>A0A8X6N5P2_NEPPI</name>
<reference evidence="1" key="1">
    <citation type="submission" date="2020-08" db="EMBL/GenBank/DDBJ databases">
        <title>Multicomponent nature underlies the extraordinary mechanical properties of spider dragline silk.</title>
        <authorList>
            <person name="Kono N."/>
            <person name="Nakamura H."/>
            <person name="Mori M."/>
            <person name="Yoshida Y."/>
            <person name="Ohtoshi R."/>
            <person name="Malay A.D."/>
            <person name="Moran D.A.P."/>
            <person name="Tomita M."/>
            <person name="Numata K."/>
            <person name="Arakawa K."/>
        </authorList>
    </citation>
    <scope>NUCLEOTIDE SEQUENCE</scope>
</reference>
<accession>A0A8X6N5P2</accession>
<keyword evidence="2" id="KW-1185">Reference proteome</keyword>
<gene>
    <name evidence="1" type="primary">AVEN_202539_1</name>
    <name evidence="1" type="ORF">NPIL_16531</name>
</gene>
<dbReference type="EMBL" id="BMAW01100412">
    <property type="protein sequence ID" value="GFS94761.1"/>
    <property type="molecule type" value="Genomic_DNA"/>
</dbReference>
<organism evidence="1 2">
    <name type="scientific">Nephila pilipes</name>
    <name type="common">Giant wood spider</name>
    <name type="synonym">Nephila maculata</name>
    <dbReference type="NCBI Taxonomy" id="299642"/>
    <lineage>
        <taxon>Eukaryota</taxon>
        <taxon>Metazoa</taxon>
        <taxon>Ecdysozoa</taxon>
        <taxon>Arthropoda</taxon>
        <taxon>Chelicerata</taxon>
        <taxon>Arachnida</taxon>
        <taxon>Araneae</taxon>
        <taxon>Araneomorphae</taxon>
        <taxon>Entelegynae</taxon>
        <taxon>Araneoidea</taxon>
        <taxon>Nephilidae</taxon>
        <taxon>Nephila</taxon>
    </lineage>
</organism>
<dbReference type="AlphaFoldDB" id="A0A8X6N5P2"/>
<evidence type="ECO:0000313" key="2">
    <source>
        <dbReference type="Proteomes" id="UP000887013"/>
    </source>
</evidence>
<protein>
    <submittedName>
        <fullName evidence="1">Uncharacterized protein</fullName>
    </submittedName>
</protein>
<evidence type="ECO:0000313" key="1">
    <source>
        <dbReference type="EMBL" id="GFS94761.1"/>
    </source>
</evidence>
<dbReference type="Proteomes" id="UP000887013">
    <property type="component" value="Unassembled WGS sequence"/>
</dbReference>
<sequence length="143" mass="16696">MDVVNQALLEKNEKVPGIFRYIMKKEANSCDIRHMFRRIEINIEERHIQTFLWKHGSEEAVQIYTLKTAMYANIVLQDVYLDDILTGCYNLKELEILKSELEKLFKSSGMSLHKWCFSHSNSDLSDLQFDQYSAEDTVKALGV</sequence>